<accession>A0AAV7VR12</accession>
<name>A0AAV7VR12_PLEWA</name>
<evidence type="ECO:0000313" key="2">
    <source>
        <dbReference type="Proteomes" id="UP001066276"/>
    </source>
</evidence>
<dbReference type="EMBL" id="JANPWB010000003">
    <property type="protein sequence ID" value="KAJ1202509.1"/>
    <property type="molecule type" value="Genomic_DNA"/>
</dbReference>
<dbReference type="AlphaFoldDB" id="A0AAV7VR12"/>
<comment type="caution">
    <text evidence="1">The sequence shown here is derived from an EMBL/GenBank/DDBJ whole genome shotgun (WGS) entry which is preliminary data.</text>
</comment>
<gene>
    <name evidence="1" type="ORF">NDU88_006308</name>
</gene>
<proteinExistence type="predicted"/>
<evidence type="ECO:0000313" key="1">
    <source>
        <dbReference type="EMBL" id="KAJ1202509.1"/>
    </source>
</evidence>
<reference evidence="1" key="1">
    <citation type="journal article" date="2022" name="bioRxiv">
        <title>Sequencing and chromosome-scale assembly of the giantPleurodeles waltlgenome.</title>
        <authorList>
            <person name="Brown T."/>
            <person name="Elewa A."/>
            <person name="Iarovenko S."/>
            <person name="Subramanian E."/>
            <person name="Araus A.J."/>
            <person name="Petzold A."/>
            <person name="Susuki M."/>
            <person name="Suzuki K.-i.T."/>
            <person name="Hayashi T."/>
            <person name="Toyoda A."/>
            <person name="Oliveira C."/>
            <person name="Osipova E."/>
            <person name="Leigh N.D."/>
            <person name="Simon A."/>
            <person name="Yun M.H."/>
        </authorList>
    </citation>
    <scope>NUCLEOTIDE SEQUENCE</scope>
    <source>
        <strain evidence="1">20211129_DDA</strain>
        <tissue evidence="1">Liver</tissue>
    </source>
</reference>
<keyword evidence="2" id="KW-1185">Reference proteome</keyword>
<sequence>MTTSRTHRRLPSERVTWARGESRQLTASRGFEARAANAGMRQLRVDYCRPLIVESHNARRLHLHGITDDSFFEL</sequence>
<organism evidence="1 2">
    <name type="scientific">Pleurodeles waltl</name>
    <name type="common">Iberian ribbed newt</name>
    <dbReference type="NCBI Taxonomy" id="8319"/>
    <lineage>
        <taxon>Eukaryota</taxon>
        <taxon>Metazoa</taxon>
        <taxon>Chordata</taxon>
        <taxon>Craniata</taxon>
        <taxon>Vertebrata</taxon>
        <taxon>Euteleostomi</taxon>
        <taxon>Amphibia</taxon>
        <taxon>Batrachia</taxon>
        <taxon>Caudata</taxon>
        <taxon>Salamandroidea</taxon>
        <taxon>Salamandridae</taxon>
        <taxon>Pleurodelinae</taxon>
        <taxon>Pleurodeles</taxon>
    </lineage>
</organism>
<dbReference type="Proteomes" id="UP001066276">
    <property type="component" value="Chromosome 2_1"/>
</dbReference>
<protein>
    <submittedName>
        <fullName evidence="1">Uncharacterized protein</fullName>
    </submittedName>
</protein>